<keyword evidence="2" id="KW-1133">Transmembrane helix</keyword>
<evidence type="ECO:0000259" key="3">
    <source>
        <dbReference type="Pfam" id="PF23619"/>
    </source>
</evidence>
<feature type="region of interest" description="Disordered" evidence="1">
    <location>
        <begin position="421"/>
        <end position="449"/>
    </location>
</feature>
<dbReference type="PANTHER" id="PTHR14905">
    <property type="entry name" value="NG37"/>
    <property type="match status" value="1"/>
</dbReference>
<dbReference type="EMBL" id="VIIS01001978">
    <property type="protein sequence ID" value="KAF0290139.1"/>
    <property type="molecule type" value="Genomic_DNA"/>
</dbReference>
<proteinExistence type="predicted"/>
<keyword evidence="5" id="KW-1185">Reference proteome</keyword>
<dbReference type="InterPro" id="IPR013783">
    <property type="entry name" value="Ig-like_fold"/>
</dbReference>
<dbReference type="Proteomes" id="UP000440578">
    <property type="component" value="Unassembled WGS sequence"/>
</dbReference>
<dbReference type="Pfam" id="PF23619">
    <property type="entry name" value="Ig_VWA7"/>
    <property type="match status" value="1"/>
</dbReference>
<feature type="transmembrane region" description="Helical" evidence="2">
    <location>
        <begin position="390"/>
        <end position="412"/>
    </location>
</feature>
<keyword evidence="2" id="KW-0812">Transmembrane</keyword>
<evidence type="ECO:0000256" key="2">
    <source>
        <dbReference type="SAM" id="Phobius"/>
    </source>
</evidence>
<feature type="domain" description="VWA7 Ig-like" evidence="3">
    <location>
        <begin position="177"/>
        <end position="272"/>
    </location>
</feature>
<dbReference type="InterPro" id="IPR052577">
    <property type="entry name" value="VWA7"/>
</dbReference>
<dbReference type="OrthoDB" id="5985519at2759"/>
<evidence type="ECO:0000313" key="4">
    <source>
        <dbReference type="EMBL" id="KAF0290139.1"/>
    </source>
</evidence>
<comment type="caution">
    <text evidence="4">The sequence shown here is derived from an EMBL/GenBank/DDBJ whole genome shotgun (WGS) entry which is preliminary data.</text>
</comment>
<dbReference type="InterPro" id="IPR057615">
    <property type="entry name" value="Ig_VWA7"/>
</dbReference>
<evidence type="ECO:0000313" key="5">
    <source>
        <dbReference type="Proteomes" id="UP000440578"/>
    </source>
</evidence>
<accession>A0A6A4VAK2</accession>
<dbReference type="AlphaFoldDB" id="A0A6A4VAK2"/>
<keyword evidence="2" id="KW-0472">Membrane</keyword>
<protein>
    <recommendedName>
        <fullName evidence="3">VWA7 Ig-like domain-containing protein</fullName>
    </recommendedName>
</protein>
<dbReference type="Gene3D" id="2.60.40.10">
    <property type="entry name" value="Immunoglobulins"/>
    <property type="match status" value="1"/>
</dbReference>
<reference evidence="4 5" key="1">
    <citation type="submission" date="2019-07" db="EMBL/GenBank/DDBJ databases">
        <title>Draft genome assembly of a fouling barnacle, Amphibalanus amphitrite (Darwin, 1854): The first reference genome for Thecostraca.</title>
        <authorList>
            <person name="Kim W."/>
        </authorList>
    </citation>
    <scope>NUCLEOTIDE SEQUENCE [LARGE SCALE GENOMIC DNA]</scope>
    <source>
        <strain evidence="4">SNU_AA5</strain>
        <tissue evidence="4">Soma without cirri and trophi</tissue>
    </source>
</reference>
<feature type="compositionally biased region" description="Basic and acidic residues" evidence="1">
    <location>
        <begin position="421"/>
        <end position="440"/>
    </location>
</feature>
<dbReference type="PANTHER" id="PTHR14905:SF7">
    <property type="entry name" value="VON WILLEBRAND FACTOR A DOMAIN-CONTAINING PROTEIN 7"/>
    <property type="match status" value="1"/>
</dbReference>
<name>A0A6A4VAK2_AMPAM</name>
<evidence type="ECO:0000256" key="1">
    <source>
        <dbReference type="SAM" id="MobiDB-lite"/>
    </source>
</evidence>
<gene>
    <name evidence="4" type="ORF">FJT64_011635</name>
</gene>
<organism evidence="4 5">
    <name type="scientific">Amphibalanus amphitrite</name>
    <name type="common">Striped barnacle</name>
    <name type="synonym">Balanus amphitrite</name>
    <dbReference type="NCBI Taxonomy" id="1232801"/>
    <lineage>
        <taxon>Eukaryota</taxon>
        <taxon>Metazoa</taxon>
        <taxon>Ecdysozoa</taxon>
        <taxon>Arthropoda</taxon>
        <taxon>Crustacea</taxon>
        <taxon>Multicrustacea</taxon>
        <taxon>Cirripedia</taxon>
        <taxon>Thoracica</taxon>
        <taxon>Thoracicalcarea</taxon>
        <taxon>Balanomorpha</taxon>
        <taxon>Balanoidea</taxon>
        <taxon>Balanidae</taxon>
        <taxon>Amphibalaninae</taxon>
        <taxon>Amphibalanus</taxon>
    </lineage>
</organism>
<sequence>MIRWEATGGWILTSPDFYYPANVAVRAITNLDIRCSVVYLADQGVTHPGMQVVRGKLVTGARSHESRLRRSPVCTPSPSQKADRYRTCCCSLSAQMSNRSALLMRCLVTDLAGKVVGQLRYDTGPLWDAYLPLEPRFISRPANIRVIGTARDGSRWVREAPLRTTLSSVRVEPVRPEASPARPGQSGDLQFQVTNEGRYQHTFSLHATDDLGYFQSLSQLSVTLAPRQSRTVTLRYYVPPSARAGDSATVLVSALTENREDGAAAHQTVTVLAQEEDVSAPTCTVLPGADVDCGDYLSEDDCDDRFWTVDFEVSDTGSGLQEVHVFPSEVGQLTSGQFAAGSPRLRGRYRASCCHPKANITAVDRLGNIGTCAVDLGNVSYGPVLSSTSLGLVIGGALLAFILLVLLVAFLVSRRRRSRDSRDLPTLEQQRRQERHRGLSDDDGQSSHM</sequence>